<proteinExistence type="predicted"/>
<dbReference type="AlphaFoldDB" id="A0A2U3E7S5"/>
<name>A0A2U3E7S5_PURLI</name>
<sequence length="553" mass="58901">MCWKQRRGVASGLSSPDLRVPARPGGVAQGGLAPRHGCVGARISAGHGEAGVPRPVANGPLPQAAAACEPIARLDDGDGDGTTASHLFSPPPACLCSGDPARAVIRCLRRTDVDKVICASPFARGSSAGRMRQLTSVGKVPTMPRETCEPPSVRSTRLVRGRSEWLVPWALGAPWGLEALAFEVEDPPPWPGTGKPCLGHRVLPGHAISQQGRHLNAANLGCWSRPPYKIAFVLVRAAQGAMRHRPPHGAGAQKAGRRTSGSEFLAKDRSSLSRLRRSRIPLGTLVYWRAKAKPHATTQQESHWMSWTCVPSLCSQSHLVRRAHSSLRCSRCLLATPSCVHSGNQWPGIFGAAAAGSCDPNGPEATLSSAWSGRAAEMTGREGERMDGSAPGRRIVSEAGPRVSAPSTLGTPSGLGSGLPHGPRLEPRDCHQYIHPQLLRPPVPGDPSILSSIFLPLPVEPPLVLSCPKRPFLASHGYLREATAHEVEYSACDETTSTTKGIVAVGPHFFHHRQSRRLRLTDATGTLTNAFAGGSENFTVHELRGGFTIAFRL</sequence>
<protein>
    <submittedName>
        <fullName evidence="2">Uncharacterized protein</fullName>
    </submittedName>
</protein>
<evidence type="ECO:0000313" key="2">
    <source>
        <dbReference type="EMBL" id="PWI70536.1"/>
    </source>
</evidence>
<organism evidence="2 3">
    <name type="scientific">Purpureocillium lilacinum</name>
    <name type="common">Paecilomyces lilacinus</name>
    <dbReference type="NCBI Taxonomy" id="33203"/>
    <lineage>
        <taxon>Eukaryota</taxon>
        <taxon>Fungi</taxon>
        <taxon>Dikarya</taxon>
        <taxon>Ascomycota</taxon>
        <taxon>Pezizomycotina</taxon>
        <taxon>Sordariomycetes</taxon>
        <taxon>Hypocreomycetidae</taxon>
        <taxon>Hypocreales</taxon>
        <taxon>Ophiocordycipitaceae</taxon>
        <taxon>Purpureocillium</taxon>
    </lineage>
</organism>
<feature type="region of interest" description="Disordered" evidence="1">
    <location>
        <begin position="1"/>
        <end position="31"/>
    </location>
</feature>
<dbReference type="Proteomes" id="UP000245956">
    <property type="component" value="Unassembled WGS sequence"/>
</dbReference>
<evidence type="ECO:0000256" key="1">
    <source>
        <dbReference type="SAM" id="MobiDB-lite"/>
    </source>
</evidence>
<comment type="caution">
    <text evidence="2">The sequence shown here is derived from an EMBL/GenBank/DDBJ whole genome shotgun (WGS) entry which is preliminary data.</text>
</comment>
<accession>A0A2U3E7S5</accession>
<gene>
    <name evidence="2" type="ORF">PCL_12935</name>
</gene>
<dbReference type="EMBL" id="LCWV01000009">
    <property type="protein sequence ID" value="PWI70536.1"/>
    <property type="molecule type" value="Genomic_DNA"/>
</dbReference>
<feature type="region of interest" description="Disordered" evidence="1">
    <location>
        <begin position="361"/>
        <end position="427"/>
    </location>
</feature>
<feature type="region of interest" description="Disordered" evidence="1">
    <location>
        <begin position="243"/>
        <end position="263"/>
    </location>
</feature>
<reference evidence="2 3" key="1">
    <citation type="journal article" date="2016" name="Front. Microbiol.">
        <title>Genome and transcriptome sequences reveal the specific parasitism of the nematophagous Purpureocillium lilacinum 36-1.</title>
        <authorList>
            <person name="Xie J."/>
            <person name="Li S."/>
            <person name="Mo C."/>
            <person name="Xiao X."/>
            <person name="Peng D."/>
            <person name="Wang G."/>
            <person name="Xiao Y."/>
        </authorList>
    </citation>
    <scope>NUCLEOTIDE SEQUENCE [LARGE SCALE GENOMIC DNA]</scope>
    <source>
        <strain evidence="2 3">36-1</strain>
    </source>
</reference>
<evidence type="ECO:0000313" key="3">
    <source>
        <dbReference type="Proteomes" id="UP000245956"/>
    </source>
</evidence>